<evidence type="ECO:0000313" key="1">
    <source>
        <dbReference type="EMBL" id="EPY32636.1"/>
    </source>
</evidence>
<reference evidence="1 2" key="1">
    <citation type="journal article" date="2013" name="PLoS ONE">
        <title>Predicting the Proteins of Angomonas deanei, Strigomonas culicis and Their Respective Endosymbionts Reveals New Aspects of the Trypanosomatidae Family.</title>
        <authorList>
            <person name="Motta M.C."/>
            <person name="Martins A.C."/>
            <person name="de Souza S.S."/>
            <person name="Catta-Preta C.M."/>
            <person name="Silva R."/>
            <person name="Klein C.C."/>
            <person name="de Almeida L.G."/>
            <person name="de Lima Cunha O."/>
            <person name="Ciapina L.P."/>
            <person name="Brocchi M."/>
            <person name="Colabardini A.C."/>
            <person name="de Araujo Lima B."/>
            <person name="Machado C.R."/>
            <person name="de Almeida Soares C.M."/>
            <person name="Probst C.M."/>
            <person name="de Menezes C.B."/>
            <person name="Thompson C.E."/>
            <person name="Bartholomeu D.C."/>
            <person name="Gradia D.F."/>
            <person name="Pavoni D.P."/>
            <person name="Grisard E.C."/>
            <person name="Fantinatti-Garboggini F."/>
            <person name="Marchini F.K."/>
            <person name="Rodrigues-Luiz G.F."/>
            <person name="Wagner G."/>
            <person name="Goldman G.H."/>
            <person name="Fietto J.L."/>
            <person name="Elias M.C."/>
            <person name="Goldman M.H."/>
            <person name="Sagot M.F."/>
            <person name="Pereira M."/>
            <person name="Stoco P.H."/>
            <person name="de Mendonca-Neto R.P."/>
            <person name="Teixeira S.M."/>
            <person name="Maciel T.E."/>
            <person name="de Oliveira Mendes T.A."/>
            <person name="Urmenyi T.P."/>
            <person name="de Souza W."/>
            <person name="Schenkman S."/>
            <person name="de Vasconcelos A.T."/>
        </authorList>
    </citation>
    <scope>NUCLEOTIDE SEQUENCE [LARGE SCALE GENOMIC DNA]</scope>
</reference>
<sequence>MPDSLQAERRMADEVHAEGAEALARLRRAAELRADRDAQLDVFYKECHKLSQWCRQQLANIDTMEAPDHLQEYCGTLVENYETMSHNFNLLLEQVEPYVRANYEPVRRALQEAHELWFYLQITALERLSHTLFEIHPRSPLEEEVVKYADYPELLSGFIASVRAYISTRGADAEANDMLLDLDEVAPVLERDAPVGRAMRQFAERARVGRGSYQCFRAALLSRLTFITPPDNIVAASRQRQTEFESCVKELKQWAADTAHGESWRDIYAKIVEIKRMIKQEQEDLDVEEAN</sequence>
<dbReference type="EMBL" id="ATMH01002802">
    <property type="protein sequence ID" value="EPY32636.1"/>
    <property type="molecule type" value="Genomic_DNA"/>
</dbReference>
<evidence type="ECO:0000313" key="2">
    <source>
        <dbReference type="Proteomes" id="UP000015354"/>
    </source>
</evidence>
<gene>
    <name evidence="1" type="ORF">STCU_02802</name>
</gene>
<dbReference type="Proteomes" id="UP000015354">
    <property type="component" value="Unassembled WGS sequence"/>
</dbReference>
<name>S9VZV2_9TRYP</name>
<protein>
    <submittedName>
        <fullName evidence="1">Uncharacterized protein</fullName>
    </submittedName>
</protein>
<organism evidence="1 2">
    <name type="scientific">Strigomonas culicis</name>
    <dbReference type="NCBI Taxonomy" id="28005"/>
    <lineage>
        <taxon>Eukaryota</taxon>
        <taxon>Discoba</taxon>
        <taxon>Euglenozoa</taxon>
        <taxon>Kinetoplastea</taxon>
        <taxon>Metakinetoplastina</taxon>
        <taxon>Trypanosomatida</taxon>
        <taxon>Trypanosomatidae</taxon>
        <taxon>Strigomonadinae</taxon>
        <taxon>Strigomonas</taxon>
    </lineage>
</organism>
<dbReference type="OrthoDB" id="271047at2759"/>
<proteinExistence type="predicted"/>
<accession>S9VZV2</accession>
<keyword evidence="2" id="KW-1185">Reference proteome</keyword>
<dbReference type="AlphaFoldDB" id="S9VZV2"/>
<comment type="caution">
    <text evidence="1">The sequence shown here is derived from an EMBL/GenBank/DDBJ whole genome shotgun (WGS) entry which is preliminary data.</text>
</comment>